<feature type="domain" description="UBA" evidence="3">
    <location>
        <begin position="176"/>
        <end position="217"/>
    </location>
</feature>
<dbReference type="Proteomes" id="UP000297245">
    <property type="component" value="Unassembled WGS sequence"/>
</dbReference>
<protein>
    <recommendedName>
        <fullName evidence="1">UV excision repair protein RAD23</fullName>
    </recommendedName>
</protein>
<keyword evidence="1" id="KW-0539">Nucleus</keyword>
<dbReference type="GO" id="GO:0005829">
    <property type="term" value="C:cytosol"/>
    <property type="evidence" value="ECO:0007669"/>
    <property type="project" value="TreeGrafter"/>
</dbReference>
<feature type="compositionally biased region" description="Low complexity" evidence="2">
    <location>
        <begin position="348"/>
        <end position="357"/>
    </location>
</feature>
<dbReference type="PRINTS" id="PR01839">
    <property type="entry name" value="RAD23PROTEIN"/>
</dbReference>
<dbReference type="Gene3D" id="1.10.8.10">
    <property type="entry name" value="DNA helicase RuvA subunit, C-terminal domain"/>
    <property type="match status" value="3"/>
</dbReference>
<keyword evidence="1" id="KW-0963">Cytoplasm</keyword>
<evidence type="ECO:0000259" key="4">
    <source>
        <dbReference type="PROSITE" id="PS50053"/>
    </source>
</evidence>
<dbReference type="OrthoDB" id="419317at2759"/>
<feature type="domain" description="UBA" evidence="3">
    <location>
        <begin position="409"/>
        <end position="456"/>
    </location>
</feature>
<dbReference type="SUPFAM" id="SSF54236">
    <property type="entry name" value="Ubiquitin-like"/>
    <property type="match status" value="1"/>
</dbReference>
<evidence type="ECO:0000256" key="1">
    <source>
        <dbReference type="RuleBase" id="RU367049"/>
    </source>
</evidence>
<comment type="function">
    <text evidence="1">Multiubiquitin chain receptor involved in modulation of proteasomal degradation. Involved in nucleotide excision repair.</text>
</comment>
<dbReference type="GO" id="GO:0006289">
    <property type="term" value="P:nucleotide-excision repair"/>
    <property type="evidence" value="ECO:0007669"/>
    <property type="project" value="UniProtKB-UniRule"/>
</dbReference>
<dbReference type="GO" id="GO:0070628">
    <property type="term" value="F:proteasome binding"/>
    <property type="evidence" value="ECO:0007669"/>
    <property type="project" value="TreeGrafter"/>
</dbReference>
<dbReference type="PROSITE" id="PS50030">
    <property type="entry name" value="UBA"/>
    <property type="match status" value="3"/>
</dbReference>
<evidence type="ECO:0000313" key="6">
    <source>
        <dbReference type="Proteomes" id="UP000297245"/>
    </source>
</evidence>
<name>A0A4S8L3D6_DENBC</name>
<dbReference type="InterPro" id="IPR000626">
    <property type="entry name" value="Ubiquitin-like_dom"/>
</dbReference>
<dbReference type="Pfam" id="PF00627">
    <property type="entry name" value="UBA"/>
    <property type="match status" value="3"/>
</dbReference>
<dbReference type="CDD" id="cd01805">
    <property type="entry name" value="Ubl_Rad23"/>
    <property type="match status" value="1"/>
</dbReference>
<feature type="region of interest" description="Disordered" evidence="2">
    <location>
        <begin position="303"/>
        <end position="362"/>
    </location>
</feature>
<evidence type="ECO:0000256" key="2">
    <source>
        <dbReference type="SAM" id="MobiDB-lite"/>
    </source>
</evidence>
<dbReference type="Gene3D" id="3.10.20.90">
    <property type="entry name" value="Phosphatidylinositol 3-kinase Catalytic Subunit, Chain A, domain 1"/>
    <property type="match status" value="1"/>
</dbReference>
<comment type="subcellular location">
    <subcellularLocation>
        <location evidence="1">Nucleus</location>
    </subcellularLocation>
    <subcellularLocation>
        <location evidence="1">Cytoplasm</location>
    </subcellularLocation>
</comment>
<dbReference type="PANTHER" id="PTHR10621:SF0">
    <property type="entry name" value="UV EXCISION REPAIR PROTEIN RAD23"/>
    <property type="match status" value="1"/>
</dbReference>
<dbReference type="AlphaFoldDB" id="A0A4S8L3D6"/>
<dbReference type="InterPro" id="IPR004806">
    <property type="entry name" value="Rad23"/>
</dbReference>
<dbReference type="Pfam" id="PF00240">
    <property type="entry name" value="ubiquitin"/>
    <property type="match status" value="1"/>
</dbReference>
<sequence length="460" mass="49300">MKVTIKTLRVEPNSYQIDAEPTDSIRVIKSKIEESQGISAHLQKIMFSGKLLEDDDRTLESYGFSADGFLILMVNQENQKNKTPIRGIPPTSNSILGHVDGRNAPDPSPVTAPVNTSTVFPATAGPSNYPGALVPNSIQPSTPASLSVLHRPQAVQKEQIVGVDFEGNNKLLATLEGSEIDDFQGLKAMGFPQRATVEAYLLCDKNKELAASYLLENSIDVRFSDPESTKNGAPTIPWSQPTLEGSQIDKLEQLEALGFPRTVALAAYLACGKNTEIAASILVEYGDAIMSFMPGSSAIPMTLPSKTSMTGETQTVPSPALPGTSTSSVLSPTPSMISLVKQPKRPLSPESDLSSLDGNASKRFKTSENSSAVLSCVLPSPSTSSVLAEVSSVSSVNIPSNVTMIDDSEVEQNFSSEGMAIMNRLENIGFPREAVIEAICVCDGDEERSIEYLYDNGYEL</sequence>
<dbReference type="PROSITE" id="PS50053">
    <property type="entry name" value="UBIQUITIN_2"/>
    <property type="match status" value="1"/>
</dbReference>
<reference evidence="5 6" key="1">
    <citation type="journal article" date="2019" name="Nat. Ecol. Evol.">
        <title>Megaphylogeny resolves global patterns of mushroom evolution.</title>
        <authorList>
            <person name="Varga T."/>
            <person name="Krizsan K."/>
            <person name="Foldi C."/>
            <person name="Dima B."/>
            <person name="Sanchez-Garcia M."/>
            <person name="Sanchez-Ramirez S."/>
            <person name="Szollosi G.J."/>
            <person name="Szarkandi J.G."/>
            <person name="Papp V."/>
            <person name="Albert L."/>
            <person name="Andreopoulos W."/>
            <person name="Angelini C."/>
            <person name="Antonin V."/>
            <person name="Barry K.W."/>
            <person name="Bougher N.L."/>
            <person name="Buchanan P."/>
            <person name="Buyck B."/>
            <person name="Bense V."/>
            <person name="Catcheside P."/>
            <person name="Chovatia M."/>
            <person name="Cooper J."/>
            <person name="Damon W."/>
            <person name="Desjardin D."/>
            <person name="Finy P."/>
            <person name="Geml J."/>
            <person name="Haridas S."/>
            <person name="Hughes K."/>
            <person name="Justo A."/>
            <person name="Karasinski D."/>
            <person name="Kautmanova I."/>
            <person name="Kiss B."/>
            <person name="Kocsube S."/>
            <person name="Kotiranta H."/>
            <person name="LaButti K.M."/>
            <person name="Lechner B.E."/>
            <person name="Liimatainen K."/>
            <person name="Lipzen A."/>
            <person name="Lukacs Z."/>
            <person name="Mihaltcheva S."/>
            <person name="Morgado L.N."/>
            <person name="Niskanen T."/>
            <person name="Noordeloos M.E."/>
            <person name="Ohm R.A."/>
            <person name="Ortiz-Santana B."/>
            <person name="Ovrebo C."/>
            <person name="Racz N."/>
            <person name="Riley R."/>
            <person name="Savchenko A."/>
            <person name="Shiryaev A."/>
            <person name="Soop K."/>
            <person name="Spirin V."/>
            <person name="Szebenyi C."/>
            <person name="Tomsovsky M."/>
            <person name="Tulloss R.E."/>
            <person name="Uehling J."/>
            <person name="Grigoriev I.V."/>
            <person name="Vagvolgyi C."/>
            <person name="Papp T."/>
            <person name="Martin F.M."/>
            <person name="Miettinen O."/>
            <person name="Hibbett D.S."/>
            <person name="Nagy L.G."/>
        </authorList>
    </citation>
    <scope>NUCLEOTIDE SEQUENCE [LARGE SCALE GENOMIC DNA]</scope>
    <source>
        <strain evidence="5 6">CBS 962.96</strain>
    </source>
</reference>
<dbReference type="GO" id="GO:0043161">
    <property type="term" value="P:proteasome-mediated ubiquitin-dependent protein catabolic process"/>
    <property type="evidence" value="ECO:0007669"/>
    <property type="project" value="UniProtKB-UniRule"/>
</dbReference>
<keyword evidence="1" id="KW-0234">DNA repair</keyword>
<dbReference type="SUPFAM" id="SSF46934">
    <property type="entry name" value="UBA-like"/>
    <property type="match status" value="3"/>
</dbReference>
<dbReference type="SMART" id="SM00165">
    <property type="entry name" value="UBA"/>
    <property type="match status" value="3"/>
</dbReference>
<dbReference type="InterPro" id="IPR029071">
    <property type="entry name" value="Ubiquitin-like_domsf"/>
</dbReference>
<dbReference type="GO" id="GO:0003684">
    <property type="term" value="F:damaged DNA binding"/>
    <property type="evidence" value="ECO:0007669"/>
    <property type="project" value="UniProtKB-UniRule"/>
</dbReference>
<dbReference type="GO" id="GO:0005654">
    <property type="term" value="C:nucleoplasm"/>
    <property type="evidence" value="ECO:0007669"/>
    <property type="project" value="TreeGrafter"/>
</dbReference>
<dbReference type="CDD" id="cd14281">
    <property type="entry name" value="UBA2_Rad23_like"/>
    <property type="match status" value="2"/>
</dbReference>
<dbReference type="GO" id="GO:0043130">
    <property type="term" value="F:ubiquitin binding"/>
    <property type="evidence" value="ECO:0007669"/>
    <property type="project" value="UniProtKB-UniRule"/>
</dbReference>
<gene>
    <name evidence="5" type="ORF">K435DRAFT_971738</name>
</gene>
<feature type="domain" description="Ubiquitin-like" evidence="4">
    <location>
        <begin position="1"/>
        <end position="79"/>
    </location>
</feature>
<keyword evidence="6" id="KW-1185">Reference proteome</keyword>
<dbReference type="SMART" id="SM00213">
    <property type="entry name" value="UBQ"/>
    <property type="match status" value="1"/>
</dbReference>
<evidence type="ECO:0000259" key="3">
    <source>
        <dbReference type="PROSITE" id="PS50030"/>
    </source>
</evidence>
<feature type="compositionally biased region" description="Low complexity" evidence="2">
    <location>
        <begin position="322"/>
        <end position="335"/>
    </location>
</feature>
<dbReference type="InterPro" id="IPR009060">
    <property type="entry name" value="UBA-like_sf"/>
</dbReference>
<dbReference type="InterPro" id="IPR015940">
    <property type="entry name" value="UBA"/>
</dbReference>
<feature type="compositionally biased region" description="Polar residues" evidence="2">
    <location>
        <begin position="304"/>
        <end position="317"/>
    </location>
</feature>
<evidence type="ECO:0000313" key="5">
    <source>
        <dbReference type="EMBL" id="THU83012.1"/>
    </source>
</evidence>
<keyword evidence="1" id="KW-0227">DNA damage</keyword>
<feature type="domain" description="UBA" evidence="3">
    <location>
        <begin position="242"/>
        <end position="285"/>
    </location>
</feature>
<organism evidence="5 6">
    <name type="scientific">Dendrothele bispora (strain CBS 962.96)</name>
    <dbReference type="NCBI Taxonomy" id="1314807"/>
    <lineage>
        <taxon>Eukaryota</taxon>
        <taxon>Fungi</taxon>
        <taxon>Dikarya</taxon>
        <taxon>Basidiomycota</taxon>
        <taxon>Agaricomycotina</taxon>
        <taxon>Agaricomycetes</taxon>
        <taxon>Agaricomycetidae</taxon>
        <taxon>Agaricales</taxon>
        <taxon>Agaricales incertae sedis</taxon>
        <taxon>Dendrothele</taxon>
    </lineage>
</organism>
<dbReference type="PANTHER" id="PTHR10621">
    <property type="entry name" value="UV EXCISION REPAIR PROTEIN RAD23"/>
    <property type="match status" value="1"/>
</dbReference>
<accession>A0A4S8L3D6</accession>
<proteinExistence type="inferred from homology"/>
<comment type="similarity">
    <text evidence="1">Belongs to the RAD23 family.</text>
</comment>
<dbReference type="EMBL" id="ML179692">
    <property type="protein sequence ID" value="THU83012.1"/>
    <property type="molecule type" value="Genomic_DNA"/>
</dbReference>
<dbReference type="GO" id="GO:0031593">
    <property type="term" value="F:polyubiquitin modification-dependent protein binding"/>
    <property type="evidence" value="ECO:0007669"/>
    <property type="project" value="UniProtKB-UniRule"/>
</dbReference>